<evidence type="ECO:0000256" key="7">
    <source>
        <dbReference type="ARBA" id="ARBA00040300"/>
    </source>
</evidence>
<dbReference type="HAMAP" id="MF_00209">
    <property type="entry name" value="Inorganic_PPase"/>
    <property type="match status" value="1"/>
</dbReference>
<evidence type="ECO:0000256" key="8">
    <source>
        <dbReference type="ARBA" id="ARBA00047820"/>
    </source>
</evidence>
<reference evidence="9" key="1">
    <citation type="submission" date="2016-10" db="EMBL/GenBank/DDBJ databases">
        <authorList>
            <person name="de Groot N.N."/>
        </authorList>
    </citation>
    <scope>NUCLEOTIDE SEQUENCE</scope>
</reference>
<dbReference type="CDD" id="cd00412">
    <property type="entry name" value="pyrophosphatase"/>
    <property type="match status" value="1"/>
</dbReference>
<dbReference type="EMBL" id="FPHC01000025">
    <property type="protein sequence ID" value="SFV52229.1"/>
    <property type="molecule type" value="Genomic_DNA"/>
</dbReference>
<accession>A0A1W1BFF9</accession>
<dbReference type="EC" id="3.6.1.1" evidence="2"/>
<dbReference type="PANTHER" id="PTHR10286">
    <property type="entry name" value="INORGANIC PYROPHOSPHATASE"/>
    <property type="match status" value="1"/>
</dbReference>
<dbReference type="Pfam" id="PF00719">
    <property type="entry name" value="Pyrophosphatase"/>
    <property type="match status" value="1"/>
</dbReference>
<sequence>MDISKIGHGENPDAVKAIIEVPLNSNIKFEIDKESGAVEVDRVLYSAVHYPANYGFVANTLSDDGDPADILVLCDYALQAGSFIKCRLVGVLMTEDESGGDEKLLAVPTEKIDPTYKDIKDLKDVPEHTLNRIKNFFETYKMLEPNKWVKVSGFQDKAAATAILDRAIKNYKA</sequence>
<comment type="catalytic activity">
    <reaction evidence="8">
        <text>diphosphate + H2O = 2 phosphate + H(+)</text>
        <dbReference type="Rhea" id="RHEA:24576"/>
        <dbReference type="ChEBI" id="CHEBI:15377"/>
        <dbReference type="ChEBI" id="CHEBI:15378"/>
        <dbReference type="ChEBI" id="CHEBI:33019"/>
        <dbReference type="ChEBI" id="CHEBI:43474"/>
        <dbReference type="EC" id="3.6.1.1"/>
    </reaction>
</comment>
<dbReference type="GO" id="GO:0000287">
    <property type="term" value="F:magnesium ion binding"/>
    <property type="evidence" value="ECO:0007669"/>
    <property type="project" value="InterPro"/>
</dbReference>
<gene>
    <name evidence="9" type="ORF">MNB_SV-6-1194</name>
</gene>
<evidence type="ECO:0000313" key="9">
    <source>
        <dbReference type="EMBL" id="SFV52229.1"/>
    </source>
</evidence>
<evidence type="ECO:0000256" key="6">
    <source>
        <dbReference type="ARBA" id="ARBA00022842"/>
    </source>
</evidence>
<organism evidence="9">
    <name type="scientific">hydrothermal vent metagenome</name>
    <dbReference type="NCBI Taxonomy" id="652676"/>
    <lineage>
        <taxon>unclassified sequences</taxon>
        <taxon>metagenomes</taxon>
        <taxon>ecological metagenomes</taxon>
    </lineage>
</organism>
<evidence type="ECO:0000256" key="4">
    <source>
        <dbReference type="ARBA" id="ARBA00022723"/>
    </source>
</evidence>
<keyword evidence="3" id="KW-0963">Cytoplasm</keyword>
<protein>
    <recommendedName>
        <fullName evidence="7">Inorganic pyrophosphatase</fullName>
        <ecNumber evidence="2">3.6.1.1</ecNumber>
    </recommendedName>
</protein>
<evidence type="ECO:0000256" key="2">
    <source>
        <dbReference type="ARBA" id="ARBA00012146"/>
    </source>
</evidence>
<evidence type="ECO:0000256" key="5">
    <source>
        <dbReference type="ARBA" id="ARBA00022801"/>
    </source>
</evidence>
<comment type="cofactor">
    <cofactor evidence="1">
        <name>Mg(2+)</name>
        <dbReference type="ChEBI" id="CHEBI:18420"/>
    </cofactor>
</comment>
<dbReference type="Gene3D" id="3.90.80.10">
    <property type="entry name" value="Inorganic pyrophosphatase"/>
    <property type="match status" value="1"/>
</dbReference>
<dbReference type="NCBIfam" id="NF002317">
    <property type="entry name" value="PRK01250.1"/>
    <property type="match status" value="1"/>
</dbReference>
<dbReference type="GO" id="GO:0005737">
    <property type="term" value="C:cytoplasm"/>
    <property type="evidence" value="ECO:0007669"/>
    <property type="project" value="InterPro"/>
</dbReference>
<dbReference type="AlphaFoldDB" id="A0A1W1BFF9"/>
<keyword evidence="4" id="KW-0479">Metal-binding</keyword>
<proteinExistence type="inferred from homology"/>
<name>A0A1W1BFF9_9ZZZZ</name>
<dbReference type="GO" id="GO:0006796">
    <property type="term" value="P:phosphate-containing compound metabolic process"/>
    <property type="evidence" value="ECO:0007669"/>
    <property type="project" value="InterPro"/>
</dbReference>
<dbReference type="InterPro" id="IPR008162">
    <property type="entry name" value="Pyrophosphatase"/>
</dbReference>
<evidence type="ECO:0000256" key="3">
    <source>
        <dbReference type="ARBA" id="ARBA00022490"/>
    </source>
</evidence>
<evidence type="ECO:0000256" key="1">
    <source>
        <dbReference type="ARBA" id="ARBA00001946"/>
    </source>
</evidence>
<keyword evidence="6" id="KW-0460">Magnesium</keyword>
<dbReference type="InterPro" id="IPR036649">
    <property type="entry name" value="Pyrophosphatase_sf"/>
</dbReference>
<keyword evidence="5 9" id="KW-0378">Hydrolase</keyword>
<dbReference type="SUPFAM" id="SSF50324">
    <property type="entry name" value="Inorganic pyrophosphatase"/>
    <property type="match status" value="1"/>
</dbReference>
<dbReference type="FunFam" id="3.90.80.10:FF:000003">
    <property type="entry name" value="Inorganic pyrophosphatase"/>
    <property type="match status" value="1"/>
</dbReference>
<dbReference type="GO" id="GO:0004427">
    <property type="term" value="F:inorganic diphosphate phosphatase activity"/>
    <property type="evidence" value="ECO:0007669"/>
    <property type="project" value="UniProtKB-EC"/>
</dbReference>